<reference evidence="3" key="1">
    <citation type="submission" date="2010-07" db="EMBL/GenBank/DDBJ databases">
        <title>The genome sequence of Gaeumannomyces graminis var. tritici strain R3-111a-1.</title>
        <authorList>
            <consortium name="The Broad Institute Genome Sequencing Platform"/>
            <person name="Ma L.-J."/>
            <person name="Dead R."/>
            <person name="Young S."/>
            <person name="Zeng Q."/>
            <person name="Koehrsen M."/>
            <person name="Alvarado L."/>
            <person name="Berlin A."/>
            <person name="Chapman S.B."/>
            <person name="Chen Z."/>
            <person name="Freedman E."/>
            <person name="Gellesch M."/>
            <person name="Goldberg J."/>
            <person name="Griggs A."/>
            <person name="Gujja S."/>
            <person name="Heilman E.R."/>
            <person name="Heiman D."/>
            <person name="Hepburn T."/>
            <person name="Howarth C."/>
            <person name="Jen D."/>
            <person name="Larson L."/>
            <person name="Mehta T."/>
            <person name="Neiman D."/>
            <person name="Pearson M."/>
            <person name="Roberts A."/>
            <person name="Saif S."/>
            <person name="Shea T."/>
            <person name="Shenoy N."/>
            <person name="Sisk P."/>
            <person name="Stolte C."/>
            <person name="Sykes S."/>
            <person name="Walk T."/>
            <person name="White J."/>
            <person name="Yandava C."/>
            <person name="Haas B."/>
            <person name="Nusbaum C."/>
            <person name="Birren B."/>
        </authorList>
    </citation>
    <scope>NUCLEOTIDE SEQUENCE [LARGE SCALE GENOMIC DNA]</scope>
    <source>
        <strain evidence="3">R3-111a-1</strain>
    </source>
</reference>
<reference evidence="1" key="2">
    <citation type="submission" date="2010-07" db="EMBL/GenBank/DDBJ databases">
        <authorList>
            <consortium name="The Broad Institute Genome Sequencing Platform"/>
            <consortium name="Broad Institute Genome Sequencing Center for Infectious Disease"/>
            <person name="Ma L.-J."/>
            <person name="Dead R."/>
            <person name="Young S."/>
            <person name="Zeng Q."/>
            <person name="Koehrsen M."/>
            <person name="Alvarado L."/>
            <person name="Berlin A."/>
            <person name="Chapman S.B."/>
            <person name="Chen Z."/>
            <person name="Freedman E."/>
            <person name="Gellesch M."/>
            <person name="Goldberg J."/>
            <person name="Griggs A."/>
            <person name="Gujja S."/>
            <person name="Heilman E.R."/>
            <person name="Heiman D."/>
            <person name="Hepburn T."/>
            <person name="Howarth C."/>
            <person name="Jen D."/>
            <person name="Larson L."/>
            <person name="Mehta T."/>
            <person name="Neiman D."/>
            <person name="Pearson M."/>
            <person name="Roberts A."/>
            <person name="Saif S."/>
            <person name="Shea T."/>
            <person name="Shenoy N."/>
            <person name="Sisk P."/>
            <person name="Stolte C."/>
            <person name="Sykes S."/>
            <person name="Walk T."/>
            <person name="White J."/>
            <person name="Yandava C."/>
            <person name="Haas B."/>
            <person name="Nusbaum C."/>
            <person name="Birren B."/>
        </authorList>
    </citation>
    <scope>NUCLEOTIDE SEQUENCE</scope>
    <source>
        <strain evidence="1">R3-111a-1</strain>
    </source>
</reference>
<dbReference type="VEuPathDB" id="FungiDB:GGTG_13363"/>
<gene>
    <name evidence="2" type="primary">20353821</name>
    <name evidence="1" type="ORF">GGTG_13363</name>
</gene>
<dbReference type="RefSeq" id="XP_009229533.1">
    <property type="nucleotide sequence ID" value="XM_009231269.1"/>
</dbReference>
<accession>J3PIN4</accession>
<proteinExistence type="predicted"/>
<dbReference type="Proteomes" id="UP000006039">
    <property type="component" value="Unassembled WGS sequence"/>
</dbReference>
<dbReference type="AlphaFoldDB" id="J3PIN4"/>
<dbReference type="HOGENOM" id="CLU_1917190_0_0_1"/>
<name>J3PIN4_GAET3</name>
<dbReference type="EMBL" id="GL385406">
    <property type="protein sequence ID" value="EJT69095.1"/>
    <property type="molecule type" value="Genomic_DNA"/>
</dbReference>
<sequence length="132" mass="13999">MKNQIARFEDGFAKQTEMLKAQPNLGPGGIRTEPLGAVDPGTAASLEIMCMHDDRGAFLDFPPGLMHQVSLSPWSLPTPPTGSFTLEASSVPPAYLNSSRDLLSPPPSDIAESNAFNIFSLVSAVPCAPTDE</sequence>
<protein>
    <submittedName>
        <fullName evidence="1 2">Uncharacterized protein</fullName>
    </submittedName>
</protein>
<reference evidence="2" key="5">
    <citation type="submission" date="2018-04" db="UniProtKB">
        <authorList>
            <consortium name="EnsemblFungi"/>
        </authorList>
    </citation>
    <scope>IDENTIFICATION</scope>
    <source>
        <strain evidence="2">R3-111a-1</strain>
    </source>
</reference>
<evidence type="ECO:0000313" key="3">
    <source>
        <dbReference type="Proteomes" id="UP000006039"/>
    </source>
</evidence>
<evidence type="ECO:0000313" key="2">
    <source>
        <dbReference type="EnsemblFungi" id="EJT69095"/>
    </source>
</evidence>
<keyword evidence="3" id="KW-1185">Reference proteome</keyword>
<organism evidence="1">
    <name type="scientific">Gaeumannomyces tritici (strain R3-111a-1)</name>
    <name type="common">Wheat and barley take-all root rot fungus</name>
    <name type="synonym">Gaeumannomyces graminis var. tritici</name>
    <dbReference type="NCBI Taxonomy" id="644352"/>
    <lineage>
        <taxon>Eukaryota</taxon>
        <taxon>Fungi</taxon>
        <taxon>Dikarya</taxon>
        <taxon>Ascomycota</taxon>
        <taxon>Pezizomycotina</taxon>
        <taxon>Sordariomycetes</taxon>
        <taxon>Sordariomycetidae</taxon>
        <taxon>Magnaporthales</taxon>
        <taxon>Magnaporthaceae</taxon>
        <taxon>Gaeumannomyces</taxon>
    </lineage>
</organism>
<dbReference type="EnsemblFungi" id="EJT69095">
    <property type="protein sequence ID" value="EJT69095"/>
    <property type="gene ID" value="GGTG_13363"/>
</dbReference>
<evidence type="ECO:0000313" key="1">
    <source>
        <dbReference type="EMBL" id="EJT69095.1"/>
    </source>
</evidence>
<reference evidence="1" key="3">
    <citation type="submission" date="2010-09" db="EMBL/GenBank/DDBJ databases">
        <title>Annotation of Gaeumannomyces graminis var. tritici R3-111a-1.</title>
        <authorList>
            <consortium name="The Broad Institute Genome Sequencing Platform"/>
            <person name="Ma L.-J."/>
            <person name="Dead R."/>
            <person name="Young S.K."/>
            <person name="Zeng Q."/>
            <person name="Gargeya S."/>
            <person name="Fitzgerald M."/>
            <person name="Haas B."/>
            <person name="Abouelleil A."/>
            <person name="Alvarado L."/>
            <person name="Arachchi H.M."/>
            <person name="Berlin A."/>
            <person name="Brown A."/>
            <person name="Chapman S.B."/>
            <person name="Chen Z."/>
            <person name="Dunbar C."/>
            <person name="Freedman E."/>
            <person name="Gearin G."/>
            <person name="Gellesch M."/>
            <person name="Goldberg J."/>
            <person name="Griggs A."/>
            <person name="Gujja S."/>
            <person name="Heiman D."/>
            <person name="Howarth C."/>
            <person name="Larson L."/>
            <person name="Lui A."/>
            <person name="MacDonald P.J.P."/>
            <person name="Mehta T."/>
            <person name="Montmayeur A."/>
            <person name="Murphy C."/>
            <person name="Neiman D."/>
            <person name="Pearson M."/>
            <person name="Priest M."/>
            <person name="Roberts A."/>
            <person name="Saif S."/>
            <person name="Shea T."/>
            <person name="Shenoy N."/>
            <person name="Sisk P."/>
            <person name="Stolte C."/>
            <person name="Sykes S."/>
            <person name="Yandava C."/>
            <person name="Wortman J."/>
            <person name="Nusbaum C."/>
            <person name="Birren B."/>
        </authorList>
    </citation>
    <scope>NUCLEOTIDE SEQUENCE</scope>
    <source>
        <strain evidence="1">R3-111a-1</strain>
    </source>
</reference>
<dbReference type="GeneID" id="20353821"/>
<reference evidence="2" key="4">
    <citation type="journal article" date="2015" name="G3 (Bethesda)">
        <title>Genome sequences of three phytopathogenic species of the Magnaporthaceae family of fungi.</title>
        <authorList>
            <person name="Okagaki L.H."/>
            <person name="Nunes C.C."/>
            <person name="Sailsbery J."/>
            <person name="Clay B."/>
            <person name="Brown D."/>
            <person name="John T."/>
            <person name="Oh Y."/>
            <person name="Young N."/>
            <person name="Fitzgerald M."/>
            <person name="Haas B.J."/>
            <person name="Zeng Q."/>
            <person name="Young S."/>
            <person name="Adiconis X."/>
            <person name="Fan L."/>
            <person name="Levin J.Z."/>
            <person name="Mitchell T.K."/>
            <person name="Okubara P.A."/>
            <person name="Farman M.L."/>
            <person name="Kohn L.M."/>
            <person name="Birren B."/>
            <person name="Ma L.-J."/>
            <person name="Dean R.A."/>
        </authorList>
    </citation>
    <scope>NUCLEOTIDE SEQUENCE</scope>
    <source>
        <strain evidence="2">R3-111a-1</strain>
    </source>
</reference>